<name>A0A3N4JDI2_9PEZI</name>
<organism evidence="1 2">
    <name type="scientific">Choiromyces venosus 120613-1</name>
    <dbReference type="NCBI Taxonomy" id="1336337"/>
    <lineage>
        <taxon>Eukaryota</taxon>
        <taxon>Fungi</taxon>
        <taxon>Dikarya</taxon>
        <taxon>Ascomycota</taxon>
        <taxon>Pezizomycotina</taxon>
        <taxon>Pezizomycetes</taxon>
        <taxon>Pezizales</taxon>
        <taxon>Tuberaceae</taxon>
        <taxon>Choiromyces</taxon>
    </lineage>
</organism>
<sequence>MADGRVHCWSAYSLWYGGFWSSCTGKNSTWVSDYDSVVCLVDSESAGMSGGGPGSCRGCTVVGGQSLGSKPQFGSKRRHTRVCRIDSLTKSIRWKRVGMEVVRKYSRLDNFNVPNK</sequence>
<dbReference type="AlphaFoldDB" id="A0A3N4JDI2"/>
<dbReference type="Proteomes" id="UP000276215">
    <property type="component" value="Unassembled WGS sequence"/>
</dbReference>
<protein>
    <submittedName>
        <fullName evidence="1">Uncharacterized protein</fullName>
    </submittedName>
</protein>
<gene>
    <name evidence="1" type="ORF">L873DRAFT_257953</name>
</gene>
<evidence type="ECO:0000313" key="2">
    <source>
        <dbReference type="Proteomes" id="UP000276215"/>
    </source>
</evidence>
<proteinExistence type="predicted"/>
<evidence type="ECO:0000313" key="1">
    <source>
        <dbReference type="EMBL" id="RPA91864.1"/>
    </source>
</evidence>
<reference evidence="1 2" key="1">
    <citation type="journal article" date="2018" name="Nat. Ecol. Evol.">
        <title>Pezizomycetes genomes reveal the molecular basis of ectomycorrhizal truffle lifestyle.</title>
        <authorList>
            <person name="Murat C."/>
            <person name="Payen T."/>
            <person name="Noel B."/>
            <person name="Kuo A."/>
            <person name="Morin E."/>
            <person name="Chen J."/>
            <person name="Kohler A."/>
            <person name="Krizsan K."/>
            <person name="Balestrini R."/>
            <person name="Da Silva C."/>
            <person name="Montanini B."/>
            <person name="Hainaut M."/>
            <person name="Levati E."/>
            <person name="Barry K.W."/>
            <person name="Belfiori B."/>
            <person name="Cichocki N."/>
            <person name="Clum A."/>
            <person name="Dockter R.B."/>
            <person name="Fauchery L."/>
            <person name="Guy J."/>
            <person name="Iotti M."/>
            <person name="Le Tacon F."/>
            <person name="Lindquist E.A."/>
            <person name="Lipzen A."/>
            <person name="Malagnac F."/>
            <person name="Mello A."/>
            <person name="Molinier V."/>
            <person name="Miyauchi S."/>
            <person name="Poulain J."/>
            <person name="Riccioni C."/>
            <person name="Rubini A."/>
            <person name="Sitrit Y."/>
            <person name="Splivallo R."/>
            <person name="Traeger S."/>
            <person name="Wang M."/>
            <person name="Zifcakova L."/>
            <person name="Wipf D."/>
            <person name="Zambonelli A."/>
            <person name="Paolocci F."/>
            <person name="Nowrousian M."/>
            <person name="Ottonello S."/>
            <person name="Baldrian P."/>
            <person name="Spatafora J.W."/>
            <person name="Henrissat B."/>
            <person name="Nagy L.G."/>
            <person name="Aury J.M."/>
            <person name="Wincker P."/>
            <person name="Grigoriev I.V."/>
            <person name="Bonfante P."/>
            <person name="Martin F.M."/>
        </authorList>
    </citation>
    <scope>NUCLEOTIDE SEQUENCE [LARGE SCALE GENOMIC DNA]</scope>
    <source>
        <strain evidence="1 2">120613-1</strain>
    </source>
</reference>
<dbReference type="EMBL" id="ML120485">
    <property type="protein sequence ID" value="RPA91864.1"/>
    <property type="molecule type" value="Genomic_DNA"/>
</dbReference>
<dbReference type="PROSITE" id="PS51257">
    <property type="entry name" value="PROKAR_LIPOPROTEIN"/>
    <property type="match status" value="1"/>
</dbReference>
<keyword evidence="2" id="KW-1185">Reference proteome</keyword>
<accession>A0A3N4JDI2</accession>